<dbReference type="AlphaFoldDB" id="A0A1Y1S662"/>
<keyword evidence="5" id="KW-1185">Reference proteome</keyword>
<dbReference type="SUPFAM" id="SSF55257">
    <property type="entry name" value="RBP11-like subunits of RNA polymerase"/>
    <property type="match status" value="1"/>
</dbReference>
<dbReference type="EMBL" id="LWDP01000042">
    <property type="protein sequence ID" value="ORD93882.1"/>
    <property type="molecule type" value="Genomic_DNA"/>
</dbReference>
<dbReference type="Proteomes" id="UP000192639">
    <property type="component" value="Unassembled WGS sequence"/>
</dbReference>
<dbReference type="InterPro" id="IPR036603">
    <property type="entry name" value="RBP11-like"/>
</dbReference>
<evidence type="ECO:0000256" key="1">
    <source>
        <dbReference type="ARBA" id="ARBA00022478"/>
    </source>
</evidence>
<evidence type="ECO:0000259" key="3">
    <source>
        <dbReference type="Pfam" id="PF13656"/>
    </source>
</evidence>
<dbReference type="GO" id="GO:0006351">
    <property type="term" value="P:DNA-templated transcription"/>
    <property type="evidence" value="ECO:0007669"/>
    <property type="project" value="InterPro"/>
</dbReference>
<sequence length="95" mass="11164">MPKKVAIKNEMQIEIWDEDHTMMNLLRWIISSGWADYIDEETNEKVEVDFCGYAIPHPSERVCVLTVQFVHKSHQNGSNILNILRSLFSRRNSCR</sequence>
<gene>
    <name evidence="4" type="ORF">ECANGB1_2540</name>
</gene>
<accession>A0A1Y1S662</accession>
<dbReference type="VEuPathDB" id="MicrosporidiaDB:ECANGB1_2540"/>
<evidence type="ECO:0000313" key="5">
    <source>
        <dbReference type="Proteomes" id="UP000192639"/>
    </source>
</evidence>
<evidence type="ECO:0000313" key="4">
    <source>
        <dbReference type="EMBL" id="ORD93882.1"/>
    </source>
</evidence>
<dbReference type="GO" id="GO:0055029">
    <property type="term" value="C:nuclear DNA-directed RNA polymerase complex"/>
    <property type="evidence" value="ECO:0007669"/>
    <property type="project" value="UniProtKB-ARBA"/>
</dbReference>
<proteinExistence type="predicted"/>
<keyword evidence="1" id="KW-0240">DNA-directed RNA polymerase</keyword>
<protein>
    <submittedName>
        <fullName evidence="4">RNA pol I and III 14K sub</fullName>
    </submittedName>
</protein>
<feature type="domain" description="DNA-directed RNA polymerase RBP11-like dimerisation" evidence="3">
    <location>
        <begin position="41"/>
        <end position="71"/>
    </location>
</feature>
<dbReference type="Pfam" id="PF13656">
    <property type="entry name" value="RNA_pol_L_2"/>
    <property type="match status" value="1"/>
</dbReference>
<keyword evidence="2" id="KW-0804">Transcription</keyword>
<reference evidence="4 5" key="1">
    <citation type="journal article" date="2017" name="Environ. Microbiol.">
        <title>Decay of the glycolytic pathway and adaptation to intranuclear parasitism within Enterocytozoonidae microsporidia.</title>
        <authorList>
            <person name="Wiredu Boakye D."/>
            <person name="Jaroenlak P."/>
            <person name="Prachumwat A."/>
            <person name="Williams T.A."/>
            <person name="Bateman K.S."/>
            <person name="Itsathitphaisarn O."/>
            <person name="Sritunyalucksana K."/>
            <person name="Paszkiewicz K.H."/>
            <person name="Moore K.A."/>
            <person name="Stentiford G.D."/>
            <person name="Williams B.A."/>
        </authorList>
    </citation>
    <scope>NUCLEOTIDE SEQUENCE [LARGE SCALE GENOMIC DNA]</scope>
    <source>
        <strain evidence="4 5">GB1</strain>
    </source>
</reference>
<dbReference type="Gene3D" id="3.30.1360.10">
    <property type="entry name" value="RNA polymerase, RBP11-like subunit"/>
    <property type="match status" value="1"/>
</dbReference>
<evidence type="ECO:0000256" key="2">
    <source>
        <dbReference type="ARBA" id="ARBA00023163"/>
    </source>
</evidence>
<name>A0A1Y1S662_9MICR</name>
<comment type="caution">
    <text evidence="4">The sequence shown here is derived from an EMBL/GenBank/DDBJ whole genome shotgun (WGS) entry which is preliminary data.</text>
</comment>
<dbReference type="OrthoDB" id="510325at2759"/>
<organism evidence="4 5">
    <name type="scientific">Enterospora canceri</name>
    <dbReference type="NCBI Taxonomy" id="1081671"/>
    <lineage>
        <taxon>Eukaryota</taxon>
        <taxon>Fungi</taxon>
        <taxon>Fungi incertae sedis</taxon>
        <taxon>Microsporidia</taxon>
        <taxon>Enterocytozoonidae</taxon>
        <taxon>Enterospora</taxon>
    </lineage>
</organism>
<dbReference type="InterPro" id="IPR009025">
    <property type="entry name" value="RBP11-like_dimer"/>
</dbReference>
<dbReference type="GO" id="GO:0046983">
    <property type="term" value="F:protein dimerization activity"/>
    <property type="evidence" value="ECO:0007669"/>
    <property type="project" value="InterPro"/>
</dbReference>